<accession>A0A6J5E879</accession>
<protein>
    <submittedName>
        <fullName evidence="2">Uncharacterized protein</fullName>
    </submittedName>
</protein>
<reference evidence="2 3" key="1">
    <citation type="submission" date="2020-04" db="EMBL/GenBank/DDBJ databases">
        <authorList>
            <person name="De Canck E."/>
        </authorList>
    </citation>
    <scope>NUCLEOTIDE SEQUENCE [LARGE SCALE GENOMIC DNA]</scope>
    <source>
        <strain evidence="2 3">LMG 29542</strain>
    </source>
</reference>
<feature type="chain" id="PRO_5027040973" evidence="1">
    <location>
        <begin position="23"/>
        <end position="213"/>
    </location>
</feature>
<organism evidence="2 3">
    <name type="scientific">Paraburkholderia humisilvae</name>
    <dbReference type="NCBI Taxonomy" id="627669"/>
    <lineage>
        <taxon>Bacteria</taxon>
        <taxon>Pseudomonadati</taxon>
        <taxon>Pseudomonadota</taxon>
        <taxon>Betaproteobacteria</taxon>
        <taxon>Burkholderiales</taxon>
        <taxon>Burkholderiaceae</taxon>
        <taxon>Paraburkholderia</taxon>
    </lineage>
</organism>
<name>A0A6J5E879_9BURK</name>
<evidence type="ECO:0000313" key="2">
    <source>
        <dbReference type="EMBL" id="CAB3762718.1"/>
    </source>
</evidence>
<keyword evidence="3" id="KW-1185">Reference proteome</keyword>
<dbReference type="RefSeq" id="WP_175228575.1">
    <property type="nucleotide sequence ID" value="NZ_CADIKH010000020.1"/>
</dbReference>
<sequence length="213" mass="23312">MKQLIRFIAFMMIYLISLAVSAEDTYQARGRYIDISNGERDHTCLLDREISSSVESFDKAAVIVSGNGYVPVDSLKVCPADTPVHVFTTPQSAGILVDVSLNKNLYVAVDIVTLRPMGFLATVACLNSTRNLVNMLGAYVAGRKLSELKQYAFSSSGEPGSAAISPDGRYVAPAGQIFCDANAWPSVWDIEHNRKVLTDEQSCRSLFYPDMAK</sequence>
<proteinExistence type="predicted"/>
<dbReference type="EMBL" id="CADIKH010000020">
    <property type="protein sequence ID" value="CAB3762718.1"/>
    <property type="molecule type" value="Genomic_DNA"/>
</dbReference>
<keyword evidence="1" id="KW-0732">Signal</keyword>
<dbReference type="Proteomes" id="UP000494363">
    <property type="component" value="Unassembled WGS sequence"/>
</dbReference>
<gene>
    <name evidence="2" type="ORF">LMG29542_04435</name>
</gene>
<dbReference type="AlphaFoldDB" id="A0A6J5E879"/>
<feature type="signal peptide" evidence="1">
    <location>
        <begin position="1"/>
        <end position="22"/>
    </location>
</feature>
<evidence type="ECO:0000256" key="1">
    <source>
        <dbReference type="SAM" id="SignalP"/>
    </source>
</evidence>
<evidence type="ECO:0000313" key="3">
    <source>
        <dbReference type="Proteomes" id="UP000494363"/>
    </source>
</evidence>